<evidence type="ECO:0000256" key="2">
    <source>
        <dbReference type="ARBA" id="ARBA00022723"/>
    </source>
</evidence>
<evidence type="ECO:0000256" key="1">
    <source>
        <dbReference type="ARBA" id="ARBA00022485"/>
    </source>
</evidence>
<keyword evidence="2" id="KW-0479">Metal-binding</keyword>
<keyword evidence="3" id="KW-0408">Iron</keyword>
<evidence type="ECO:0000256" key="4">
    <source>
        <dbReference type="ARBA" id="ARBA00023014"/>
    </source>
</evidence>
<name>A0A7K4HSH0_9EURY</name>
<protein>
    <recommendedName>
        <fullName evidence="5">4Fe-4S domain-containing protein</fullName>
    </recommendedName>
</protein>
<dbReference type="PANTHER" id="PTHR40101">
    <property type="entry name" value="CONSERVED PROTEIN"/>
    <property type="match status" value="1"/>
</dbReference>
<dbReference type="Pfam" id="PF09918">
    <property type="entry name" value="DUF2148"/>
    <property type="match status" value="1"/>
</dbReference>
<keyword evidence="1" id="KW-0004">4Fe-4S</keyword>
<dbReference type="EMBL" id="JABXWR010000001">
    <property type="protein sequence ID" value="NVO67818.1"/>
    <property type="molecule type" value="Genomic_DNA"/>
</dbReference>
<proteinExistence type="predicted"/>
<dbReference type="Pfam" id="PF04060">
    <property type="entry name" value="FeS"/>
    <property type="match status" value="1"/>
</dbReference>
<dbReference type="GO" id="GO:0051539">
    <property type="term" value="F:4 iron, 4 sulfur cluster binding"/>
    <property type="evidence" value="ECO:0007669"/>
    <property type="project" value="UniProtKB-KW"/>
</dbReference>
<dbReference type="AlphaFoldDB" id="A0A7K4HSH0"/>
<sequence>MTAEYDAVQTVASLMALSARTAPKGKGVDTIRVEVVSGSDLARLADAMRTYGEAHTLGFFSRDAKGVEQSDACVLIGCRGREVAGINCGGCGYQTCAGMTAAVAGAPEGGAAPFKGPNCVIRMADLGIAVGSAARTAAIHNVDNRILYSGGVGALSLGMMEDCSVVYAIPLKASGKNIFFDRT</sequence>
<dbReference type="Proteomes" id="UP000570823">
    <property type="component" value="Unassembled WGS sequence"/>
</dbReference>
<organism evidence="6 7">
    <name type="scientific">Methanofollis tationis</name>
    <dbReference type="NCBI Taxonomy" id="81417"/>
    <lineage>
        <taxon>Archaea</taxon>
        <taxon>Methanobacteriati</taxon>
        <taxon>Methanobacteriota</taxon>
        <taxon>Stenosarchaea group</taxon>
        <taxon>Methanomicrobia</taxon>
        <taxon>Methanomicrobiales</taxon>
        <taxon>Methanomicrobiaceae</taxon>
        <taxon>Methanofollis</taxon>
    </lineage>
</organism>
<dbReference type="GO" id="GO:0046872">
    <property type="term" value="F:metal ion binding"/>
    <property type="evidence" value="ECO:0007669"/>
    <property type="project" value="UniProtKB-KW"/>
</dbReference>
<evidence type="ECO:0000313" key="7">
    <source>
        <dbReference type="Proteomes" id="UP000570823"/>
    </source>
</evidence>
<feature type="domain" description="4Fe-4S" evidence="5">
    <location>
        <begin position="69"/>
        <end position="136"/>
    </location>
</feature>
<keyword evidence="7" id="KW-1185">Reference proteome</keyword>
<dbReference type="InterPro" id="IPR019224">
    <property type="entry name" value="DUF2148"/>
</dbReference>
<comment type="caution">
    <text evidence="6">The sequence shown here is derived from an EMBL/GenBank/DDBJ whole genome shotgun (WGS) entry which is preliminary data.</text>
</comment>
<keyword evidence="4" id="KW-0411">Iron-sulfur</keyword>
<dbReference type="InterPro" id="IPR007202">
    <property type="entry name" value="4Fe-4S_dom"/>
</dbReference>
<accession>A0A7K4HSH0</accession>
<reference evidence="6 7" key="1">
    <citation type="submission" date="2020-06" db="EMBL/GenBank/DDBJ databases">
        <title>Methanofollis fontis sp. nov., a methanogen isolated from marine sediments near a cold seep at Four-Way Closure Ridge offshore southwestern Taiwan.</title>
        <authorList>
            <person name="Chen S.-C."/>
            <person name="Teng N.-H."/>
            <person name="Lin Y.-S."/>
            <person name="Lai M.-C."/>
            <person name="Chen H.-H."/>
            <person name="Wang C.-C."/>
        </authorList>
    </citation>
    <scope>NUCLEOTIDE SEQUENCE [LARGE SCALE GENOMIC DNA]</scope>
    <source>
        <strain evidence="6 7">DSM 2702</strain>
    </source>
</reference>
<evidence type="ECO:0000313" key="6">
    <source>
        <dbReference type="EMBL" id="NVO67818.1"/>
    </source>
</evidence>
<dbReference type="PROSITE" id="PS51656">
    <property type="entry name" value="4FE4S"/>
    <property type="match status" value="1"/>
</dbReference>
<dbReference type="RefSeq" id="WP_176789427.1">
    <property type="nucleotide sequence ID" value="NZ_JABXWR010000001.1"/>
</dbReference>
<dbReference type="PANTHER" id="PTHR40101:SF1">
    <property type="entry name" value="4FE-4S DOMAIN-CONTAINING PROTEIN"/>
    <property type="match status" value="1"/>
</dbReference>
<evidence type="ECO:0000256" key="3">
    <source>
        <dbReference type="ARBA" id="ARBA00023004"/>
    </source>
</evidence>
<evidence type="ECO:0000259" key="5">
    <source>
        <dbReference type="PROSITE" id="PS51656"/>
    </source>
</evidence>
<dbReference type="OrthoDB" id="146335at2157"/>
<gene>
    <name evidence="6" type="ORF">HWN36_11005</name>
</gene>